<evidence type="ECO:0000313" key="3">
    <source>
        <dbReference type="EMBL" id="GMF35599.1"/>
    </source>
</evidence>
<keyword evidence="4" id="KW-1185">Reference proteome</keyword>
<dbReference type="EMBL" id="BSXT01000877">
    <property type="protein sequence ID" value="GMF35599.1"/>
    <property type="molecule type" value="Genomic_DNA"/>
</dbReference>
<proteinExistence type="predicted"/>
<dbReference type="OrthoDB" id="125488at2759"/>
<feature type="domain" description="ZSWIM1/3 RNaseH-like" evidence="2">
    <location>
        <begin position="1"/>
        <end position="85"/>
    </location>
</feature>
<dbReference type="InterPro" id="IPR048324">
    <property type="entry name" value="ZSWIM1-3_RNaseH-like"/>
</dbReference>
<dbReference type="InterPro" id="IPR052579">
    <property type="entry name" value="Zinc_finger_SWIM"/>
</dbReference>
<dbReference type="Proteomes" id="UP001165121">
    <property type="component" value="Unassembled WGS sequence"/>
</dbReference>
<feature type="compositionally biased region" description="Basic residues" evidence="1">
    <location>
        <begin position="577"/>
        <end position="588"/>
    </location>
</feature>
<dbReference type="Pfam" id="PF21056">
    <property type="entry name" value="ZSWIM1-3_RNaseH-like"/>
    <property type="match status" value="1"/>
</dbReference>
<reference evidence="3" key="1">
    <citation type="submission" date="2023-04" db="EMBL/GenBank/DDBJ databases">
        <title>Phytophthora fragariaefolia NBRC 109709.</title>
        <authorList>
            <person name="Ichikawa N."/>
            <person name="Sato H."/>
            <person name="Tonouchi N."/>
        </authorList>
    </citation>
    <scope>NUCLEOTIDE SEQUENCE</scope>
    <source>
        <strain evidence="3">NBRC 109709</strain>
    </source>
</reference>
<comment type="caution">
    <text evidence="3">The sequence shown here is derived from an EMBL/GenBank/DDBJ whole genome shotgun (WGS) entry which is preliminary data.</text>
</comment>
<sequence>MRLLYEQFPEVLLIDATHGTNRSKYKVFSFLAHDTFGKGQFVQHALLQNKQYATLLTAVEEFKSNNPAWSKLQCVLVDKDFTELSTEAEYEKHFTYLVHLASIGYSVPQGKNIESSTTQLEAATESGANDSGSVGVESGAVGIAGSGVVVSPVGGESLQKDEHPFVSYFRRNWDNCRELWCAYKRQNTVTLGNNTSNRLEASWGQLKEWVDSFMAVDECIASIMNYQSLQEKLFISEVYKNVNVHHPEYDDEMTLVTNLVSEHACELIHGQYSYALGAAEYTYYEAFPGVYFVKSTCKDDDALDELNAKYSVTVRSWTCSCLFMSTRLLPYRHVFYLRNALGQETVIPTMSLNKRWLISTVRSAPENSTSTIEDIAPRPFEVKRVLPAPERPWDSNRKFREALPIASEICDTMAGLGMAPYNQAMQYLEEVSARFKKGKFEDPVQVADHMELTQIIDTPPPTTLTRPPPQITRHSQENIVESHEDLVADDDTGGDELLTGLTPDYARADGDELLTGLASTNAETDTVDETSNVPQQCDQSGTVGSQSCTVGTESEPLQTQPTATEETQFGITSPPRSRGRPKTSAKAKKAARKMAVNVAEEDSELYAQNLRLASVESALSGDATYTSSADVINKFKVIEFGIKFKTPKARKIASLPPTKPIIPPATITRMLRPEQIRLCYQNVTALQSEHETLAENDLTVDIPGFGVYSTRTLRTMKLWHKATKAANLVDKLLKWVSILQFLCLSRFKCLNIQR</sequence>
<dbReference type="AlphaFoldDB" id="A0A9W6XC80"/>
<feature type="compositionally biased region" description="Polar residues" evidence="1">
    <location>
        <begin position="523"/>
        <end position="575"/>
    </location>
</feature>
<feature type="region of interest" description="Disordered" evidence="1">
    <location>
        <begin position="523"/>
        <end position="588"/>
    </location>
</feature>
<name>A0A9W6XC80_9STRA</name>
<gene>
    <name evidence="3" type="ORF">Pfra01_000946600</name>
</gene>
<dbReference type="PANTHER" id="PTHR31569">
    <property type="entry name" value="SWIM-TYPE DOMAIN-CONTAINING PROTEIN"/>
    <property type="match status" value="1"/>
</dbReference>
<organism evidence="3 4">
    <name type="scientific">Phytophthora fragariaefolia</name>
    <dbReference type="NCBI Taxonomy" id="1490495"/>
    <lineage>
        <taxon>Eukaryota</taxon>
        <taxon>Sar</taxon>
        <taxon>Stramenopiles</taxon>
        <taxon>Oomycota</taxon>
        <taxon>Peronosporomycetes</taxon>
        <taxon>Peronosporales</taxon>
        <taxon>Peronosporaceae</taxon>
        <taxon>Phytophthora</taxon>
    </lineage>
</organism>
<evidence type="ECO:0000259" key="2">
    <source>
        <dbReference type="Pfam" id="PF21056"/>
    </source>
</evidence>
<protein>
    <submittedName>
        <fullName evidence="3">Unnamed protein product</fullName>
    </submittedName>
</protein>
<dbReference type="PANTHER" id="PTHR31569:SF4">
    <property type="entry name" value="SWIM-TYPE DOMAIN-CONTAINING PROTEIN"/>
    <property type="match status" value="1"/>
</dbReference>
<evidence type="ECO:0000256" key="1">
    <source>
        <dbReference type="SAM" id="MobiDB-lite"/>
    </source>
</evidence>
<evidence type="ECO:0000313" key="4">
    <source>
        <dbReference type="Proteomes" id="UP001165121"/>
    </source>
</evidence>
<accession>A0A9W6XC80</accession>